<feature type="transmembrane region" description="Helical" evidence="6">
    <location>
        <begin position="344"/>
        <end position="364"/>
    </location>
</feature>
<feature type="transmembrane region" description="Helical" evidence="6">
    <location>
        <begin position="76"/>
        <end position="94"/>
    </location>
</feature>
<dbReference type="PANTHER" id="PTHR43124:SF3">
    <property type="entry name" value="CHLORAMPHENICOL EFFLUX PUMP RV0191"/>
    <property type="match status" value="1"/>
</dbReference>
<feature type="domain" description="Major facilitator superfamily (MFS) profile" evidence="7">
    <location>
        <begin position="9"/>
        <end position="402"/>
    </location>
</feature>
<protein>
    <submittedName>
        <fullName evidence="8">MFS transporter</fullName>
    </submittedName>
</protein>
<keyword evidence="4 6" id="KW-1133">Transmembrane helix</keyword>
<keyword evidence="3 6" id="KW-0812">Transmembrane</keyword>
<evidence type="ECO:0000256" key="2">
    <source>
        <dbReference type="ARBA" id="ARBA00022475"/>
    </source>
</evidence>
<dbReference type="Pfam" id="PF07690">
    <property type="entry name" value="MFS_1"/>
    <property type="match status" value="1"/>
</dbReference>
<dbReference type="RefSeq" id="WP_284195249.1">
    <property type="nucleotide sequence ID" value="NZ_BSOG01000001.1"/>
</dbReference>
<dbReference type="InterPro" id="IPR020846">
    <property type="entry name" value="MFS_dom"/>
</dbReference>
<dbReference type="PROSITE" id="PS50850">
    <property type="entry name" value="MFS"/>
    <property type="match status" value="1"/>
</dbReference>
<evidence type="ECO:0000313" key="8">
    <source>
        <dbReference type="EMBL" id="GLR12111.1"/>
    </source>
</evidence>
<dbReference type="Gene3D" id="1.20.1250.20">
    <property type="entry name" value="MFS general substrate transporter like domains"/>
    <property type="match status" value="2"/>
</dbReference>
<keyword evidence="2" id="KW-1003">Cell membrane</keyword>
<dbReference type="PANTHER" id="PTHR43124">
    <property type="entry name" value="PURINE EFFLUX PUMP PBUE"/>
    <property type="match status" value="1"/>
</dbReference>
<dbReference type="EMBL" id="BSOG01000001">
    <property type="protein sequence ID" value="GLR12111.1"/>
    <property type="molecule type" value="Genomic_DNA"/>
</dbReference>
<keyword evidence="5 6" id="KW-0472">Membrane</keyword>
<evidence type="ECO:0000256" key="1">
    <source>
        <dbReference type="ARBA" id="ARBA00004651"/>
    </source>
</evidence>
<dbReference type="InterPro" id="IPR036259">
    <property type="entry name" value="MFS_trans_sf"/>
</dbReference>
<dbReference type="Proteomes" id="UP001156706">
    <property type="component" value="Unassembled WGS sequence"/>
</dbReference>
<comment type="subcellular location">
    <subcellularLocation>
        <location evidence="1">Cell membrane</location>
        <topology evidence="1">Multi-pass membrane protein</topology>
    </subcellularLocation>
</comment>
<name>A0ABQ5YAY7_9NEIS</name>
<comment type="caution">
    <text evidence="8">The sequence shown here is derived from an EMBL/GenBank/DDBJ whole genome shotgun (WGS) entry which is preliminary data.</text>
</comment>
<evidence type="ECO:0000256" key="6">
    <source>
        <dbReference type="SAM" id="Phobius"/>
    </source>
</evidence>
<keyword evidence="9" id="KW-1185">Reference proteome</keyword>
<feature type="transmembrane region" description="Helical" evidence="6">
    <location>
        <begin position="376"/>
        <end position="398"/>
    </location>
</feature>
<feature type="transmembrane region" description="Helical" evidence="6">
    <location>
        <begin position="282"/>
        <end position="301"/>
    </location>
</feature>
<dbReference type="InterPro" id="IPR050189">
    <property type="entry name" value="MFS_Efflux_Transporters"/>
</dbReference>
<feature type="transmembrane region" description="Helical" evidence="6">
    <location>
        <begin position="140"/>
        <end position="158"/>
    </location>
</feature>
<evidence type="ECO:0000313" key="9">
    <source>
        <dbReference type="Proteomes" id="UP001156706"/>
    </source>
</evidence>
<dbReference type="SUPFAM" id="SSF103473">
    <property type="entry name" value="MFS general substrate transporter"/>
    <property type="match status" value="1"/>
</dbReference>
<evidence type="ECO:0000256" key="3">
    <source>
        <dbReference type="ARBA" id="ARBA00022692"/>
    </source>
</evidence>
<sequence>MPAMPSTLRLIAPFALGYFFSYGLRTVNAAIAPKLIAELGISEAALGLMTAAYFLSFAAAQLPIGIAIDRYGPRRVNALLLLVAVAGCGLFAVGRAESTLLLARALIGLGVSGALMTAIKSNAQWFDLHHLPAMNAWVHVWGLLGAVASTVPIAWLVGVAGIPGAFMAAAAVGLAASLLLWGCYPDKPQAGPAETLSQNLAGTWRVFRAREFWSLATVASIALGSHMAMQGLWVGQWLRHVRLLNEADVTQALFWMMVAGAVGALGWGQVATRLARHGVAPLSVYGAACGLHVLTLLLLAANPALPAAWLTAAYALTGMGGSLCYAVLTARFPIALAGRANTSVNLLIFVVAFGVQAGAGFALHSLEHRWNLDTSAAYATLLGGLALLITASLLWALLDKRHQPSPA</sequence>
<feature type="transmembrane region" description="Helical" evidence="6">
    <location>
        <begin position="253"/>
        <end position="270"/>
    </location>
</feature>
<feature type="transmembrane region" description="Helical" evidence="6">
    <location>
        <begin position="212"/>
        <end position="233"/>
    </location>
</feature>
<feature type="transmembrane region" description="Helical" evidence="6">
    <location>
        <begin position="45"/>
        <end position="64"/>
    </location>
</feature>
<proteinExistence type="predicted"/>
<evidence type="ECO:0000259" key="7">
    <source>
        <dbReference type="PROSITE" id="PS50850"/>
    </source>
</evidence>
<evidence type="ECO:0000256" key="5">
    <source>
        <dbReference type="ARBA" id="ARBA00023136"/>
    </source>
</evidence>
<dbReference type="InterPro" id="IPR011701">
    <property type="entry name" value="MFS"/>
</dbReference>
<gene>
    <name evidence="8" type="ORF">GCM10007907_09010</name>
</gene>
<organism evidence="8 9">
    <name type="scientific">Chitinimonas prasina</name>
    <dbReference type="NCBI Taxonomy" id="1434937"/>
    <lineage>
        <taxon>Bacteria</taxon>
        <taxon>Pseudomonadati</taxon>
        <taxon>Pseudomonadota</taxon>
        <taxon>Betaproteobacteria</taxon>
        <taxon>Neisseriales</taxon>
        <taxon>Chitinibacteraceae</taxon>
        <taxon>Chitinimonas</taxon>
    </lineage>
</organism>
<evidence type="ECO:0000256" key="4">
    <source>
        <dbReference type="ARBA" id="ARBA00022989"/>
    </source>
</evidence>
<reference evidence="9" key="1">
    <citation type="journal article" date="2019" name="Int. J. Syst. Evol. Microbiol.">
        <title>The Global Catalogue of Microorganisms (GCM) 10K type strain sequencing project: providing services to taxonomists for standard genome sequencing and annotation.</title>
        <authorList>
            <consortium name="The Broad Institute Genomics Platform"/>
            <consortium name="The Broad Institute Genome Sequencing Center for Infectious Disease"/>
            <person name="Wu L."/>
            <person name="Ma J."/>
        </authorList>
    </citation>
    <scope>NUCLEOTIDE SEQUENCE [LARGE SCALE GENOMIC DNA]</scope>
    <source>
        <strain evidence="9">NBRC 110044</strain>
    </source>
</reference>
<feature type="transmembrane region" description="Helical" evidence="6">
    <location>
        <begin position="307"/>
        <end position="332"/>
    </location>
</feature>
<accession>A0ABQ5YAY7</accession>
<feature type="transmembrane region" description="Helical" evidence="6">
    <location>
        <begin position="100"/>
        <end position="119"/>
    </location>
</feature>